<dbReference type="AlphaFoldDB" id="A0A2C9VZE9"/>
<gene>
    <name evidence="1" type="ORF">MANES_05G174400</name>
</gene>
<accession>A0A2C9VZE9</accession>
<proteinExistence type="predicted"/>
<protein>
    <submittedName>
        <fullName evidence="1">Uncharacterized protein</fullName>
    </submittedName>
</protein>
<evidence type="ECO:0000313" key="1">
    <source>
        <dbReference type="EMBL" id="OAY50938.1"/>
    </source>
</evidence>
<name>A0A2C9VZE9_MANES</name>
<dbReference type="EMBL" id="CM004391">
    <property type="protein sequence ID" value="OAY50938.1"/>
    <property type="molecule type" value="Genomic_DNA"/>
</dbReference>
<organism evidence="1">
    <name type="scientific">Manihot esculenta</name>
    <name type="common">Cassava</name>
    <name type="synonym">Jatropha manihot</name>
    <dbReference type="NCBI Taxonomy" id="3983"/>
    <lineage>
        <taxon>Eukaryota</taxon>
        <taxon>Viridiplantae</taxon>
        <taxon>Streptophyta</taxon>
        <taxon>Embryophyta</taxon>
        <taxon>Tracheophyta</taxon>
        <taxon>Spermatophyta</taxon>
        <taxon>Magnoliopsida</taxon>
        <taxon>eudicotyledons</taxon>
        <taxon>Gunneridae</taxon>
        <taxon>Pentapetalae</taxon>
        <taxon>rosids</taxon>
        <taxon>fabids</taxon>
        <taxon>Malpighiales</taxon>
        <taxon>Euphorbiaceae</taxon>
        <taxon>Crotonoideae</taxon>
        <taxon>Manihoteae</taxon>
        <taxon>Manihot</taxon>
    </lineage>
</organism>
<reference evidence="1" key="1">
    <citation type="submission" date="2016-02" db="EMBL/GenBank/DDBJ databases">
        <title>WGS assembly of Manihot esculenta.</title>
        <authorList>
            <person name="Bredeson J.V."/>
            <person name="Prochnik S.E."/>
            <person name="Lyons J.B."/>
            <person name="Schmutz J."/>
            <person name="Grimwood J."/>
            <person name="Vrebalov J."/>
            <person name="Bart R.S."/>
            <person name="Amuge T."/>
            <person name="Ferguson M.E."/>
            <person name="Green R."/>
            <person name="Putnam N."/>
            <person name="Stites J."/>
            <person name="Rounsley S."/>
            <person name="Rokhsar D.S."/>
        </authorList>
    </citation>
    <scope>NUCLEOTIDE SEQUENCE [LARGE SCALE GENOMIC DNA]</scope>
    <source>
        <tissue evidence="1">Leaf</tissue>
    </source>
</reference>
<sequence>MSSLCLFVATRIGDLPRIRSGSQVSACGFFFFIKYC</sequence>